<organism evidence="1 2">
    <name type="scientific">Vairimorpha ceranae</name>
    <dbReference type="NCBI Taxonomy" id="40302"/>
    <lineage>
        <taxon>Eukaryota</taxon>
        <taxon>Fungi</taxon>
        <taxon>Fungi incertae sedis</taxon>
        <taxon>Microsporidia</taxon>
        <taxon>Nosematidae</taxon>
        <taxon>Vairimorpha</taxon>
    </lineage>
</organism>
<dbReference type="EMBL" id="JPQZ01000089">
    <property type="protein sequence ID" value="KKO74280.1"/>
    <property type="molecule type" value="Genomic_DNA"/>
</dbReference>
<comment type="caution">
    <text evidence="1">The sequence shown here is derived from an EMBL/GenBank/DDBJ whole genome shotgun (WGS) entry which is preliminary data.</text>
</comment>
<reference evidence="1 2" key="1">
    <citation type="journal article" date="2015" name="Environ. Microbiol.">
        <title>Genome analyses suggest the presence of polyploidy and recent human-driven expansions in eight global populations of the honeybee pathogen Nosema ceranae.</title>
        <authorList>
            <person name="Pelin A."/>
            <person name="Selman M."/>
            <person name="Aris-Brosou S."/>
            <person name="Farinelli L."/>
            <person name="Corradi N."/>
        </authorList>
    </citation>
    <scope>NUCLEOTIDE SEQUENCE [LARGE SCALE GENOMIC DNA]</scope>
    <source>
        <strain evidence="1 2">PA08 1199</strain>
    </source>
</reference>
<keyword evidence="2" id="KW-1185">Reference proteome</keyword>
<evidence type="ECO:0000313" key="2">
    <source>
        <dbReference type="Proteomes" id="UP000034350"/>
    </source>
</evidence>
<accession>A0A0F9WBM1</accession>
<dbReference type="VEuPathDB" id="MicrosporidiaDB:AAJ76_9000010544"/>
<dbReference type="AlphaFoldDB" id="A0A0F9WBM1"/>
<gene>
    <name evidence="1" type="ORF">AAJ76_9000010544</name>
</gene>
<dbReference type="Proteomes" id="UP000034350">
    <property type="component" value="Unassembled WGS sequence"/>
</dbReference>
<dbReference type="PROSITE" id="PS51257">
    <property type="entry name" value="PROKAR_LIPOPROTEIN"/>
    <property type="match status" value="1"/>
</dbReference>
<protein>
    <submittedName>
        <fullName evidence="1">Uncharacterized protein</fullName>
    </submittedName>
</protein>
<proteinExistence type="predicted"/>
<evidence type="ECO:0000313" key="1">
    <source>
        <dbReference type="EMBL" id="KKO74280.1"/>
    </source>
</evidence>
<sequence length="70" mass="7855">MRLKSPSLKKTPISSISTQHTALACHKGFPLDRKMDVLIPIRTLKEPKTGSTLPDRRFTGSFGQIRRYGS</sequence>
<name>A0A0F9WBM1_9MICR</name>
<dbReference type="RefSeq" id="XP_024330022.1">
    <property type="nucleotide sequence ID" value="XM_024476572.1"/>
</dbReference>
<dbReference type="GeneID" id="36321527"/>